<dbReference type="GO" id="GO:0004065">
    <property type="term" value="F:arylsulfatase activity"/>
    <property type="evidence" value="ECO:0007669"/>
    <property type="project" value="TreeGrafter"/>
</dbReference>
<dbReference type="PROSITE" id="PS00523">
    <property type="entry name" value="SULFATASE_1"/>
    <property type="match status" value="1"/>
</dbReference>
<dbReference type="STRING" id="981384.GCA_000192475_03040"/>
<dbReference type="EMBL" id="RCCT01000001">
    <property type="protein sequence ID" value="RLK10399.1"/>
    <property type="molecule type" value="Genomic_DNA"/>
</dbReference>
<keyword evidence="4" id="KW-0106">Calcium</keyword>
<dbReference type="SUPFAM" id="SSF53649">
    <property type="entry name" value="Alkaline phosphatase-like"/>
    <property type="match status" value="1"/>
</dbReference>
<evidence type="ECO:0000256" key="4">
    <source>
        <dbReference type="ARBA" id="ARBA00022837"/>
    </source>
</evidence>
<evidence type="ECO:0000256" key="1">
    <source>
        <dbReference type="ARBA" id="ARBA00008779"/>
    </source>
</evidence>
<sequence length="546" mass="61102">MKLIPILSSLILTTGAAFAQQSPIIHDGEFNYLRVQFGDAWDAQDAEIDAKLAEIREAKGGNPPNFLYILIDDISFGQMGDRKMNYVMGIETPSINQFATEGLSLMRMYTEPSCTPTRTAMLTGRHPVRAGVSEVKVALVGEGLPASEVTLPEILKEVGYNTVHVGKWHQGDIEQAYPHNQGFDWAAFPLHQQVQLSLMTPEAMRANNMLGYVPEGQNNQFLLDERFKPYGLVTGVEAEAGGTALEVDMFPGEIWTQAKYEEMNERYQRQALEQLERAAAEDEPFFLQYWPLYPLNFVYADEPLSRNGGFHADKLQLLDGWIGDLLTKLEETGEADNTIVVLMADNGLMYHYEGTSGLNQLIYRGGKTQHLEGGVRTDAFIRWPGVIEADSAAGDIFHVSDIYTTMARIAGATDHIPRDRIIDGIDQTALLLNGEGHGRRDYVYVYEGPVLRSVVKQEFKMHLPAPGQPGAAAPTFNIYRDPRELHPLVGYSLWAGASFQDMIKRHQKMIAKHPHSEIGRGIPYEGIDNLRPESELTRDVFMGWQN</sequence>
<protein>
    <submittedName>
        <fullName evidence="7">Arylsulfatase</fullName>
    </submittedName>
</protein>
<dbReference type="InterPro" id="IPR017850">
    <property type="entry name" value="Alkaline_phosphatase_core_sf"/>
</dbReference>
<evidence type="ECO:0000313" key="7">
    <source>
        <dbReference type="EMBL" id="RLK10399.1"/>
    </source>
</evidence>
<dbReference type="Pfam" id="PF00884">
    <property type="entry name" value="Sulfatase"/>
    <property type="match status" value="1"/>
</dbReference>
<feature type="chain" id="PRO_5019725241" evidence="5">
    <location>
        <begin position="20"/>
        <end position="546"/>
    </location>
</feature>
<dbReference type="InterPro" id="IPR024607">
    <property type="entry name" value="Sulfatase_CS"/>
</dbReference>
<organism evidence="7 8">
    <name type="scientific">Ruegeria conchae</name>
    <dbReference type="NCBI Taxonomy" id="981384"/>
    <lineage>
        <taxon>Bacteria</taxon>
        <taxon>Pseudomonadati</taxon>
        <taxon>Pseudomonadota</taxon>
        <taxon>Alphaproteobacteria</taxon>
        <taxon>Rhodobacterales</taxon>
        <taxon>Roseobacteraceae</taxon>
        <taxon>Ruegeria</taxon>
    </lineage>
</organism>
<gene>
    <name evidence="7" type="ORF">CLV75_0369</name>
</gene>
<dbReference type="InterPro" id="IPR000917">
    <property type="entry name" value="Sulfatase_N"/>
</dbReference>
<dbReference type="InterPro" id="IPR050738">
    <property type="entry name" value="Sulfatase"/>
</dbReference>
<proteinExistence type="inferred from homology"/>
<dbReference type="PANTHER" id="PTHR42693">
    <property type="entry name" value="ARYLSULFATASE FAMILY MEMBER"/>
    <property type="match status" value="1"/>
</dbReference>
<comment type="similarity">
    <text evidence="1">Belongs to the sulfatase family.</text>
</comment>
<dbReference type="PROSITE" id="PS00149">
    <property type="entry name" value="SULFATASE_2"/>
    <property type="match status" value="1"/>
</dbReference>
<name>A0A497ZLX3_9RHOB</name>
<keyword evidence="5" id="KW-0732">Signal</keyword>
<comment type="caution">
    <text evidence="7">The sequence shown here is derived from an EMBL/GenBank/DDBJ whole genome shotgun (WGS) entry which is preliminary data.</text>
</comment>
<dbReference type="OrthoDB" id="9803751at2"/>
<feature type="domain" description="Sulfatase N-terminal" evidence="6">
    <location>
        <begin position="64"/>
        <end position="411"/>
    </location>
</feature>
<dbReference type="AlphaFoldDB" id="A0A497ZLX3"/>
<evidence type="ECO:0000259" key="6">
    <source>
        <dbReference type="Pfam" id="PF00884"/>
    </source>
</evidence>
<keyword evidence="8" id="KW-1185">Reference proteome</keyword>
<reference evidence="7 8" key="1">
    <citation type="submission" date="2018-10" db="EMBL/GenBank/DDBJ databases">
        <title>Genomic Encyclopedia of Archaeal and Bacterial Type Strains, Phase II (KMG-II): from individual species to whole genera.</title>
        <authorList>
            <person name="Goeker M."/>
        </authorList>
    </citation>
    <scope>NUCLEOTIDE SEQUENCE [LARGE SCALE GENOMIC DNA]</scope>
    <source>
        <strain evidence="7 8">DSM 29317</strain>
    </source>
</reference>
<dbReference type="Gene3D" id="3.40.720.10">
    <property type="entry name" value="Alkaline Phosphatase, subunit A"/>
    <property type="match status" value="1"/>
</dbReference>
<feature type="signal peptide" evidence="5">
    <location>
        <begin position="1"/>
        <end position="19"/>
    </location>
</feature>
<dbReference type="Proteomes" id="UP000271700">
    <property type="component" value="Unassembled WGS sequence"/>
</dbReference>
<evidence type="ECO:0000256" key="3">
    <source>
        <dbReference type="ARBA" id="ARBA00022801"/>
    </source>
</evidence>
<evidence type="ECO:0000256" key="5">
    <source>
        <dbReference type="SAM" id="SignalP"/>
    </source>
</evidence>
<evidence type="ECO:0000313" key="8">
    <source>
        <dbReference type="Proteomes" id="UP000271700"/>
    </source>
</evidence>
<dbReference type="RefSeq" id="WP_010439651.1">
    <property type="nucleotide sequence ID" value="NZ_AEYW01000006.1"/>
</dbReference>
<evidence type="ECO:0000256" key="2">
    <source>
        <dbReference type="ARBA" id="ARBA00022723"/>
    </source>
</evidence>
<accession>A0A497ZLX3</accession>
<dbReference type="GO" id="GO:0046872">
    <property type="term" value="F:metal ion binding"/>
    <property type="evidence" value="ECO:0007669"/>
    <property type="project" value="UniProtKB-KW"/>
</dbReference>
<dbReference type="PANTHER" id="PTHR42693:SF33">
    <property type="entry name" value="ARYLSULFATASE"/>
    <property type="match status" value="1"/>
</dbReference>
<keyword evidence="2" id="KW-0479">Metal-binding</keyword>
<keyword evidence="3" id="KW-0378">Hydrolase</keyword>
<dbReference type="Gene3D" id="3.30.1120.10">
    <property type="match status" value="1"/>
</dbReference>